<dbReference type="InterPro" id="IPR035965">
    <property type="entry name" value="PAS-like_dom_sf"/>
</dbReference>
<evidence type="ECO:0000256" key="1">
    <source>
        <dbReference type="SAM" id="Phobius"/>
    </source>
</evidence>
<feature type="domain" description="PAS" evidence="2">
    <location>
        <begin position="129"/>
        <end position="195"/>
    </location>
</feature>
<name>A0A1Y1S1N7_9SPIO</name>
<comment type="caution">
    <text evidence="3">The sequence shown here is derived from an EMBL/GenBank/DDBJ whole genome shotgun (WGS) entry which is preliminary data.</text>
</comment>
<dbReference type="Proteomes" id="UP000192343">
    <property type="component" value="Unassembled WGS sequence"/>
</dbReference>
<feature type="transmembrane region" description="Helical" evidence="1">
    <location>
        <begin position="9"/>
        <end position="29"/>
    </location>
</feature>
<feature type="transmembrane region" description="Helical" evidence="1">
    <location>
        <begin position="49"/>
        <end position="72"/>
    </location>
</feature>
<dbReference type="SMART" id="SM00091">
    <property type="entry name" value="PAS"/>
    <property type="match status" value="1"/>
</dbReference>
<evidence type="ECO:0000313" key="4">
    <source>
        <dbReference type="Proteomes" id="UP000192343"/>
    </source>
</evidence>
<dbReference type="CDD" id="cd00130">
    <property type="entry name" value="PAS"/>
    <property type="match status" value="1"/>
</dbReference>
<dbReference type="Gene3D" id="3.30.450.20">
    <property type="entry name" value="PAS domain"/>
    <property type="match status" value="1"/>
</dbReference>
<dbReference type="STRING" id="1963862.B4O97_04275"/>
<dbReference type="RefSeq" id="WP_083048665.1">
    <property type="nucleotide sequence ID" value="NZ_CAXXQO010000003.1"/>
</dbReference>
<evidence type="ECO:0000259" key="2">
    <source>
        <dbReference type="SMART" id="SM00091"/>
    </source>
</evidence>
<keyword evidence="1" id="KW-0472">Membrane</keyword>
<dbReference type="InterPro" id="IPR000014">
    <property type="entry name" value="PAS"/>
</dbReference>
<dbReference type="GO" id="GO:0006355">
    <property type="term" value="P:regulation of DNA-templated transcription"/>
    <property type="evidence" value="ECO:0007669"/>
    <property type="project" value="InterPro"/>
</dbReference>
<gene>
    <name evidence="3" type="ORF">B4O97_04275</name>
</gene>
<dbReference type="SUPFAM" id="SSF55785">
    <property type="entry name" value="PYP-like sensor domain (PAS domain)"/>
    <property type="match status" value="1"/>
</dbReference>
<dbReference type="InterPro" id="IPR013767">
    <property type="entry name" value="PAS_fold"/>
</dbReference>
<dbReference type="Pfam" id="PF00989">
    <property type="entry name" value="PAS"/>
    <property type="match status" value="1"/>
</dbReference>
<organism evidence="3 4">
    <name type="scientific">Marispirochaeta aestuarii</name>
    <dbReference type="NCBI Taxonomy" id="1963862"/>
    <lineage>
        <taxon>Bacteria</taxon>
        <taxon>Pseudomonadati</taxon>
        <taxon>Spirochaetota</taxon>
        <taxon>Spirochaetia</taxon>
        <taxon>Spirochaetales</taxon>
        <taxon>Spirochaetaceae</taxon>
        <taxon>Marispirochaeta</taxon>
    </lineage>
</organism>
<dbReference type="EMBL" id="MWQY01000004">
    <property type="protein sequence ID" value="ORC36848.1"/>
    <property type="molecule type" value="Genomic_DNA"/>
</dbReference>
<reference evidence="3 4" key="1">
    <citation type="submission" date="2017-03" db="EMBL/GenBank/DDBJ databases">
        <title>Draft Genome sequence of Marispirochaeta sp. strain JC444.</title>
        <authorList>
            <person name="Shivani Y."/>
            <person name="Subhash Y."/>
            <person name="Sasikala C."/>
            <person name="Ramana C."/>
        </authorList>
    </citation>
    <scope>NUCLEOTIDE SEQUENCE [LARGE SCALE GENOMIC DNA]</scope>
    <source>
        <strain evidence="3 4">JC444</strain>
    </source>
</reference>
<dbReference type="OrthoDB" id="9860758at2"/>
<protein>
    <recommendedName>
        <fullName evidence="2">PAS domain-containing protein</fullName>
    </recommendedName>
</protein>
<proteinExistence type="predicted"/>
<evidence type="ECO:0000313" key="3">
    <source>
        <dbReference type="EMBL" id="ORC36848.1"/>
    </source>
</evidence>
<keyword evidence="1" id="KW-1133">Transmembrane helix</keyword>
<sequence>MDIKSNRWIVLLLILGALGILAVGVSAYLLLTGASPGASGDPVFIAQRILFISIVVFLVFLTAWSITVFRGISIEKRLDRLINKSRYRRLDRKADFAGFGSLGPRLQDLYRSLTDANGKLSRKIAAQGTLLDIIISNSPSLMLVTDSTGNVVFVSRALLETLERDKQDVIKKPVSSVWEELSFSDLRISMEETFSHVNLKVEKYPLTAYPVVGSDGLISYVVFNAEKRPFMYSQKVQETRQKEVSLQSRLMGLLRRGKGGAK</sequence>
<accession>A0A1Y1S1N7</accession>
<keyword evidence="1" id="KW-0812">Transmembrane</keyword>
<dbReference type="AlphaFoldDB" id="A0A1Y1S1N7"/>
<keyword evidence="4" id="KW-1185">Reference proteome</keyword>